<gene>
    <name evidence="1" type="ORF">F8D52_13490</name>
</gene>
<evidence type="ECO:0000313" key="1">
    <source>
        <dbReference type="EMBL" id="KAB1230195.1"/>
    </source>
</evidence>
<name>A0A5N4BQ05_9FLAO</name>
<sequence length="120" mass="14529">MKERVFQELKKQYKEKFKDDSMFKDFFNRYILETINDSDLLAELNKKGRNLAKFEPIDFLENESILIRTIRVCVLLELSKDYTAFRKLNKKIYQDKYPTYELEFEKLLTALMKIQPESPN</sequence>
<protein>
    <recommendedName>
        <fullName evidence="3">Glyoxalase</fullName>
    </recommendedName>
</protein>
<dbReference type="Proteomes" id="UP000326384">
    <property type="component" value="Unassembled WGS sequence"/>
</dbReference>
<evidence type="ECO:0008006" key="3">
    <source>
        <dbReference type="Google" id="ProtNLM"/>
    </source>
</evidence>
<dbReference type="RefSeq" id="WP_152290299.1">
    <property type="nucleotide sequence ID" value="NZ_VTPV01000007.1"/>
</dbReference>
<keyword evidence="2" id="KW-1185">Reference proteome</keyword>
<organism evidence="1 2">
    <name type="scientific">Chryseobacterium viscerum</name>
    <dbReference type="NCBI Taxonomy" id="1037377"/>
    <lineage>
        <taxon>Bacteria</taxon>
        <taxon>Pseudomonadati</taxon>
        <taxon>Bacteroidota</taxon>
        <taxon>Flavobacteriia</taxon>
        <taxon>Flavobacteriales</taxon>
        <taxon>Weeksellaceae</taxon>
        <taxon>Chryseobacterium group</taxon>
        <taxon>Chryseobacterium</taxon>
    </lineage>
</organism>
<proteinExistence type="predicted"/>
<comment type="caution">
    <text evidence="1">The sequence shown here is derived from an EMBL/GenBank/DDBJ whole genome shotgun (WGS) entry which is preliminary data.</text>
</comment>
<evidence type="ECO:0000313" key="2">
    <source>
        <dbReference type="Proteomes" id="UP000326384"/>
    </source>
</evidence>
<accession>A0A5N4BQ05</accession>
<reference evidence="1 2" key="1">
    <citation type="journal article" date="2019" name="Stand. Genomic Sci.">
        <title>Draft Whole-Genome Sequence of a Novel Chryseobacterium viscerum Strain Isolated from Fresh Water at Dripping Springs, New Mexico.</title>
        <authorList>
            <person name="Kyndt J.A."/>
            <person name="Moore T.C."/>
        </authorList>
    </citation>
    <scope>NUCLEOTIDE SEQUENCE [LARGE SCALE GENOMIC DNA]</scope>
    <source>
        <strain evidence="1 2">DPS</strain>
    </source>
</reference>
<dbReference type="EMBL" id="VTPV01000007">
    <property type="protein sequence ID" value="KAB1230195.1"/>
    <property type="molecule type" value="Genomic_DNA"/>
</dbReference>